<dbReference type="Proteomes" id="UP000324800">
    <property type="component" value="Unassembled WGS sequence"/>
</dbReference>
<accession>A0A5J4UE10</accession>
<organism evidence="1 2">
    <name type="scientific">Streblomastix strix</name>
    <dbReference type="NCBI Taxonomy" id="222440"/>
    <lineage>
        <taxon>Eukaryota</taxon>
        <taxon>Metamonada</taxon>
        <taxon>Preaxostyla</taxon>
        <taxon>Oxymonadida</taxon>
        <taxon>Streblomastigidae</taxon>
        <taxon>Streblomastix</taxon>
    </lineage>
</organism>
<reference evidence="1 2" key="1">
    <citation type="submission" date="2019-03" db="EMBL/GenBank/DDBJ databases">
        <title>Single cell metagenomics reveals metabolic interactions within the superorganism composed of flagellate Streblomastix strix and complex community of Bacteroidetes bacteria on its surface.</title>
        <authorList>
            <person name="Treitli S.C."/>
            <person name="Kolisko M."/>
            <person name="Husnik F."/>
            <person name="Keeling P."/>
            <person name="Hampl V."/>
        </authorList>
    </citation>
    <scope>NUCLEOTIDE SEQUENCE [LARGE SCALE GENOMIC DNA]</scope>
    <source>
        <strain evidence="1">ST1C</strain>
    </source>
</reference>
<evidence type="ECO:0000313" key="1">
    <source>
        <dbReference type="EMBL" id="KAA6368142.1"/>
    </source>
</evidence>
<dbReference type="EMBL" id="SNRW01017645">
    <property type="protein sequence ID" value="KAA6368142.1"/>
    <property type="molecule type" value="Genomic_DNA"/>
</dbReference>
<gene>
    <name evidence="1" type="ORF">EZS28_036331</name>
</gene>
<evidence type="ECO:0000313" key="2">
    <source>
        <dbReference type="Proteomes" id="UP000324800"/>
    </source>
</evidence>
<dbReference type="AlphaFoldDB" id="A0A5J4UE10"/>
<sequence>MDLKCCEVYVDERNGEVTVSYRREFKAVVKKNGLFAPKTVEILHCSFFDFEDDEELSLWSAYIQTDAADLKQAQLQNLIQYKSQNTTFWSQKQRAKGARLMNNMIAAKRRRDSSILLQNSSQNSIYMQFQQQRQQYTRFYSLQDQKMAQDLIASFEGVLKKEASKTQI</sequence>
<comment type="caution">
    <text evidence="1">The sequence shown here is derived from an EMBL/GenBank/DDBJ whole genome shotgun (WGS) entry which is preliminary data.</text>
</comment>
<proteinExistence type="predicted"/>
<protein>
    <submittedName>
        <fullName evidence="1">Uncharacterized protein</fullName>
    </submittedName>
</protein>
<name>A0A5J4UE10_9EUKA</name>